<evidence type="ECO:0000313" key="2">
    <source>
        <dbReference type="Proteomes" id="UP000320672"/>
    </source>
</evidence>
<proteinExistence type="predicted"/>
<dbReference type="AlphaFoldDB" id="A0A517MEI7"/>
<keyword evidence="2" id="KW-1185">Reference proteome</keyword>
<dbReference type="KEGG" id="rml:FF011L_20550"/>
<sequence length="35" mass="3810">MGLDLIASRAVRFINEVSLAPLAPKRALWGGRNLC</sequence>
<name>A0A517MEI7_9BACT</name>
<protein>
    <submittedName>
        <fullName evidence="1">Uncharacterized protein</fullName>
    </submittedName>
</protein>
<evidence type="ECO:0000313" key="1">
    <source>
        <dbReference type="EMBL" id="QDS93293.1"/>
    </source>
</evidence>
<organism evidence="1 2">
    <name type="scientific">Roseimaritima multifibrata</name>
    <dbReference type="NCBI Taxonomy" id="1930274"/>
    <lineage>
        <taxon>Bacteria</taxon>
        <taxon>Pseudomonadati</taxon>
        <taxon>Planctomycetota</taxon>
        <taxon>Planctomycetia</taxon>
        <taxon>Pirellulales</taxon>
        <taxon>Pirellulaceae</taxon>
        <taxon>Roseimaritima</taxon>
    </lineage>
</organism>
<gene>
    <name evidence="1" type="ORF">FF011L_20550</name>
</gene>
<dbReference type="EMBL" id="CP036262">
    <property type="protein sequence ID" value="QDS93293.1"/>
    <property type="molecule type" value="Genomic_DNA"/>
</dbReference>
<dbReference type="Proteomes" id="UP000320672">
    <property type="component" value="Chromosome"/>
</dbReference>
<accession>A0A517MEI7</accession>
<reference evidence="1 2" key="1">
    <citation type="submission" date="2019-02" db="EMBL/GenBank/DDBJ databases">
        <title>Deep-cultivation of Planctomycetes and their phenomic and genomic characterization uncovers novel biology.</title>
        <authorList>
            <person name="Wiegand S."/>
            <person name="Jogler M."/>
            <person name="Boedeker C."/>
            <person name="Pinto D."/>
            <person name="Vollmers J."/>
            <person name="Rivas-Marin E."/>
            <person name="Kohn T."/>
            <person name="Peeters S.H."/>
            <person name="Heuer A."/>
            <person name="Rast P."/>
            <person name="Oberbeckmann S."/>
            <person name="Bunk B."/>
            <person name="Jeske O."/>
            <person name="Meyerdierks A."/>
            <person name="Storesund J.E."/>
            <person name="Kallscheuer N."/>
            <person name="Luecker S."/>
            <person name="Lage O.M."/>
            <person name="Pohl T."/>
            <person name="Merkel B.J."/>
            <person name="Hornburger P."/>
            <person name="Mueller R.-W."/>
            <person name="Bruemmer F."/>
            <person name="Labrenz M."/>
            <person name="Spormann A.M."/>
            <person name="Op den Camp H."/>
            <person name="Overmann J."/>
            <person name="Amann R."/>
            <person name="Jetten M.S.M."/>
            <person name="Mascher T."/>
            <person name="Medema M.H."/>
            <person name="Devos D.P."/>
            <person name="Kaster A.-K."/>
            <person name="Ovreas L."/>
            <person name="Rohde M."/>
            <person name="Galperin M.Y."/>
            <person name="Jogler C."/>
        </authorList>
    </citation>
    <scope>NUCLEOTIDE SEQUENCE [LARGE SCALE GENOMIC DNA]</scope>
    <source>
        <strain evidence="1 2">FF011L</strain>
    </source>
</reference>